<dbReference type="KEGG" id="ccro:CMC5_035820"/>
<dbReference type="Proteomes" id="UP000067626">
    <property type="component" value="Chromosome"/>
</dbReference>
<reference evidence="2 3" key="1">
    <citation type="submission" date="2015-07" db="EMBL/GenBank/DDBJ databases">
        <title>Genome analysis of myxobacterium Chondromyces crocatus Cm c5 reveals a high potential for natural compound synthesis and the genetic basis for the loss of fruiting body formation.</title>
        <authorList>
            <person name="Zaburannyi N."/>
            <person name="Bunk B."/>
            <person name="Maier J."/>
            <person name="Overmann J."/>
            <person name="Mueller R."/>
        </authorList>
    </citation>
    <scope>NUCLEOTIDE SEQUENCE [LARGE SCALE GENOMIC DNA]</scope>
    <source>
        <strain evidence="2 3">Cm c5</strain>
    </source>
</reference>
<evidence type="ECO:0000313" key="3">
    <source>
        <dbReference type="Proteomes" id="UP000067626"/>
    </source>
</evidence>
<keyword evidence="3" id="KW-1185">Reference proteome</keyword>
<keyword evidence="1" id="KW-0732">Signal</keyword>
<feature type="signal peptide" evidence="1">
    <location>
        <begin position="1"/>
        <end position="16"/>
    </location>
</feature>
<protein>
    <recommendedName>
        <fullName evidence="4">Lipoprotein</fullName>
    </recommendedName>
</protein>
<proteinExistence type="predicted"/>
<organism evidence="2 3">
    <name type="scientific">Chondromyces crocatus</name>
    <dbReference type="NCBI Taxonomy" id="52"/>
    <lineage>
        <taxon>Bacteria</taxon>
        <taxon>Pseudomonadati</taxon>
        <taxon>Myxococcota</taxon>
        <taxon>Polyangia</taxon>
        <taxon>Polyangiales</taxon>
        <taxon>Polyangiaceae</taxon>
        <taxon>Chondromyces</taxon>
    </lineage>
</organism>
<dbReference type="OrthoDB" id="5382967at2"/>
<dbReference type="PROSITE" id="PS51257">
    <property type="entry name" value="PROKAR_LIPOPROTEIN"/>
    <property type="match status" value="1"/>
</dbReference>
<evidence type="ECO:0000313" key="2">
    <source>
        <dbReference type="EMBL" id="AKT39435.1"/>
    </source>
</evidence>
<gene>
    <name evidence="2" type="ORF">CMC5_035820</name>
</gene>
<evidence type="ECO:0008006" key="4">
    <source>
        <dbReference type="Google" id="ProtNLM"/>
    </source>
</evidence>
<accession>A0A0K1EEY5</accession>
<feature type="chain" id="PRO_5005459340" description="Lipoprotein" evidence="1">
    <location>
        <begin position="17"/>
        <end position="171"/>
    </location>
</feature>
<dbReference type="EMBL" id="CP012159">
    <property type="protein sequence ID" value="AKT39435.1"/>
    <property type="molecule type" value="Genomic_DNA"/>
</dbReference>
<dbReference type="RefSeq" id="WP_050431524.1">
    <property type="nucleotide sequence ID" value="NZ_CP012159.1"/>
</dbReference>
<sequence length="171" mass="17909">MSYRFAMVFLSALALAACGGDEHGHEQEHEHETEDGDDHACEHLEEGPFQSVTAAEVAASAPALAQTHVSYEVALVEDGAGSFHGLVTFTPREAAEFAFFSTEEVAMAFQDADGAAVAPESACSTGPCSAGCALVKSKVTVDLETATYTLTLGPTTLEQVHVLVEKASHAH</sequence>
<evidence type="ECO:0000256" key="1">
    <source>
        <dbReference type="SAM" id="SignalP"/>
    </source>
</evidence>
<dbReference type="AlphaFoldDB" id="A0A0K1EEY5"/>
<name>A0A0K1EEY5_CHOCO</name>